<evidence type="ECO:0000256" key="5">
    <source>
        <dbReference type="ARBA" id="ARBA00050026"/>
    </source>
</evidence>
<proteinExistence type="predicted"/>
<dbReference type="InterPro" id="IPR036279">
    <property type="entry name" value="5-3_exonuclease_C_sf"/>
</dbReference>
<dbReference type="Pfam" id="PF01367">
    <property type="entry name" value="5_3_exonuc"/>
    <property type="match status" value="1"/>
</dbReference>
<dbReference type="InterPro" id="IPR008918">
    <property type="entry name" value="HhH2"/>
</dbReference>
<dbReference type="Pfam" id="PF02739">
    <property type="entry name" value="5_3_exonuc_N"/>
    <property type="match status" value="1"/>
</dbReference>
<dbReference type="FunFam" id="1.10.150.20:FF:000003">
    <property type="entry name" value="DNA polymerase I"/>
    <property type="match status" value="1"/>
</dbReference>
<dbReference type="SUPFAM" id="SSF47807">
    <property type="entry name" value="5' to 3' exonuclease, C-terminal subdomain"/>
    <property type="match status" value="1"/>
</dbReference>
<dbReference type="GO" id="GO:0003677">
    <property type="term" value="F:DNA binding"/>
    <property type="evidence" value="ECO:0007669"/>
    <property type="project" value="UniProtKB-KW"/>
</dbReference>
<dbReference type="SMART" id="SM00279">
    <property type="entry name" value="HhH2"/>
    <property type="match status" value="1"/>
</dbReference>
<dbReference type="Gene3D" id="1.10.150.20">
    <property type="entry name" value="5' to 3' exonuclease, C-terminal subdomain"/>
    <property type="match status" value="1"/>
</dbReference>
<evidence type="ECO:0000256" key="3">
    <source>
        <dbReference type="ARBA" id="ARBA00023125"/>
    </source>
</evidence>
<dbReference type="CDD" id="cd09859">
    <property type="entry name" value="PIN_53EXO"/>
    <property type="match status" value="1"/>
</dbReference>
<keyword evidence="3" id="KW-0238">DNA-binding</keyword>
<dbReference type="SMART" id="SM00475">
    <property type="entry name" value="53EXOc"/>
    <property type="match status" value="1"/>
</dbReference>
<dbReference type="PANTHER" id="PTHR42646:SF2">
    <property type="entry name" value="5'-3' EXONUCLEASE FAMILY PROTEIN"/>
    <property type="match status" value="1"/>
</dbReference>
<keyword evidence="1" id="KW-0540">Nuclease</keyword>
<evidence type="ECO:0000256" key="1">
    <source>
        <dbReference type="ARBA" id="ARBA00022722"/>
    </source>
</evidence>
<dbReference type="GO" id="GO:0004527">
    <property type="term" value="F:exonuclease activity"/>
    <property type="evidence" value="ECO:0007669"/>
    <property type="project" value="UniProtKB-KW"/>
</dbReference>
<dbReference type="InterPro" id="IPR038969">
    <property type="entry name" value="FEN"/>
</dbReference>
<dbReference type="Proteomes" id="UP000023566">
    <property type="component" value="Chromosome"/>
</dbReference>
<keyword evidence="7" id="KW-0269">Exonuclease</keyword>
<reference evidence="7 8" key="1">
    <citation type="journal article" date="2014" name="Appl. Microbiol. Biotechnol.">
        <title>Transformable facultative thermophile Geobacillus stearothermophilus NUB3621 as a host strain for metabolic engineering.</title>
        <authorList>
            <person name="Blanchard K."/>
            <person name="Robic S."/>
            <person name="Matsumura I."/>
        </authorList>
    </citation>
    <scope>NUCLEOTIDE SEQUENCE [LARGE SCALE GENOMIC DNA]</scope>
    <source>
        <strain evidence="7 8">NUB3621</strain>
    </source>
</reference>
<gene>
    <name evidence="7" type="ORF">H839_11179</name>
</gene>
<evidence type="ECO:0000313" key="7">
    <source>
        <dbReference type="EMBL" id="EZP75831.1"/>
    </source>
</evidence>
<organism evidence="7 8">
    <name type="scientific">Parageobacillus genomosp. 1</name>
    <dbReference type="NCBI Taxonomy" id="1295642"/>
    <lineage>
        <taxon>Bacteria</taxon>
        <taxon>Bacillati</taxon>
        <taxon>Bacillota</taxon>
        <taxon>Bacilli</taxon>
        <taxon>Bacillales</taxon>
        <taxon>Anoxybacillaceae</taxon>
        <taxon>Parageobacillus</taxon>
    </lineage>
</organism>
<feature type="domain" description="5'-3' exonuclease" evidence="6">
    <location>
        <begin position="33"/>
        <end position="294"/>
    </location>
</feature>
<keyword evidence="8" id="KW-1185">Reference proteome</keyword>
<evidence type="ECO:0000259" key="6">
    <source>
        <dbReference type="SMART" id="SM00475"/>
    </source>
</evidence>
<comment type="caution">
    <text evidence="7">The sequence shown here is derived from an EMBL/GenBank/DDBJ whole genome shotgun (WGS) entry which is preliminary data.</text>
</comment>
<dbReference type="Gene3D" id="3.40.50.1010">
    <property type="entry name" value="5'-nuclease"/>
    <property type="match status" value="1"/>
</dbReference>
<dbReference type="InterPro" id="IPR020045">
    <property type="entry name" value="DNA_polI_H3TH"/>
</dbReference>
<evidence type="ECO:0000256" key="4">
    <source>
        <dbReference type="ARBA" id="ARBA00049957"/>
    </source>
</evidence>
<dbReference type="GO" id="GO:0006261">
    <property type="term" value="P:DNA-templated DNA replication"/>
    <property type="evidence" value="ECO:0007669"/>
    <property type="project" value="UniProtKB-ARBA"/>
</dbReference>
<dbReference type="SUPFAM" id="SSF88723">
    <property type="entry name" value="PIN domain-like"/>
    <property type="match status" value="1"/>
</dbReference>
<dbReference type="AlphaFoldDB" id="A0ABC9VC44"/>
<dbReference type="CDD" id="cd09898">
    <property type="entry name" value="H3TH_53EXO"/>
    <property type="match status" value="1"/>
</dbReference>
<dbReference type="InterPro" id="IPR002421">
    <property type="entry name" value="5-3_exonuclease"/>
</dbReference>
<accession>A0ABC9VC44</accession>
<dbReference type="InterPro" id="IPR020046">
    <property type="entry name" value="5-3_exonucl_a-hlix_arch_N"/>
</dbReference>
<dbReference type="PANTHER" id="PTHR42646">
    <property type="entry name" value="FLAP ENDONUCLEASE XNI"/>
    <property type="match status" value="1"/>
</dbReference>
<dbReference type="EMBL" id="AOTZ01000006">
    <property type="protein sequence ID" value="EZP75831.1"/>
    <property type="molecule type" value="Genomic_DNA"/>
</dbReference>
<protein>
    <recommendedName>
        <fullName evidence="5">5'-3' exonuclease</fullName>
    </recommendedName>
</protein>
<comment type="function">
    <text evidence="4">5'-3' exonuclease acting preferentially on double-stranded DNA.</text>
</comment>
<dbReference type="InterPro" id="IPR029060">
    <property type="entry name" value="PIN-like_dom_sf"/>
</dbReference>
<evidence type="ECO:0000313" key="8">
    <source>
        <dbReference type="Proteomes" id="UP000023566"/>
    </source>
</evidence>
<keyword evidence="2" id="KW-0378">Hydrolase</keyword>
<sequence length="319" mass="36527">MYVKKLYDYHYLYDKNVMLTTPEGENTMTQKSQKLLLIDGMALLFRSFFATALHGNFMFTSQGIPTNAVYGFVKHFIAAVHHIKPTHVVCCWDMGSTTFRTEMFPMYKANRGEPPLELVPQFELVKHVVSAFDVPNIGVLGAEADDCIGTLTKQWKDEMDIAILTGDQDLLQLLSETVTVYLLDKGIGNYHIYTLERFRKEMEILPSQWVDVKALMGDASDNYPGVRGIGEKTALKLVRQYGSIEGILEHLPLLTKSQRQKLQEHEEMLHLSRKLAKIYCDLPIALRIEEAEWNVDKEKVEQAFRALEFKGLGRLLTYK</sequence>
<name>A0ABC9VC44_9BACL</name>
<evidence type="ECO:0000256" key="2">
    <source>
        <dbReference type="ARBA" id="ARBA00022801"/>
    </source>
</evidence>